<evidence type="ECO:0000313" key="3">
    <source>
        <dbReference type="EMBL" id="MCJ8499427.1"/>
    </source>
</evidence>
<dbReference type="InterPro" id="IPR029033">
    <property type="entry name" value="His_PPase_superfam"/>
</dbReference>
<dbReference type="EMBL" id="JALJRB010000002">
    <property type="protein sequence ID" value="MCJ8499427.1"/>
    <property type="molecule type" value="Genomic_DNA"/>
</dbReference>
<evidence type="ECO:0000256" key="1">
    <source>
        <dbReference type="PIRSR" id="PIRSR613078-1"/>
    </source>
</evidence>
<feature type="active site" description="Tele-phosphohistidine intermediate" evidence="1">
    <location>
        <position position="19"/>
    </location>
</feature>
<comment type="caution">
    <text evidence="3">The sequence shown here is derived from an EMBL/GenBank/DDBJ whole genome shotgun (WGS) entry which is preliminary data.</text>
</comment>
<dbReference type="InterPro" id="IPR050275">
    <property type="entry name" value="PGM_Phosphatase"/>
</dbReference>
<reference evidence="3" key="1">
    <citation type="submission" date="2022-04" db="EMBL/GenBank/DDBJ databases">
        <title>Desulfatitalea alkaliphila sp. nov., a novel anaerobic sulfate-reducing bacterium isolated from terrestrial mud volcano, Taman Peninsula, Russia.</title>
        <authorList>
            <person name="Khomyakova M.A."/>
            <person name="Merkel A.Y."/>
            <person name="Slobodkin A.I."/>
        </authorList>
    </citation>
    <scope>NUCLEOTIDE SEQUENCE</scope>
    <source>
        <strain evidence="3">M08but</strain>
    </source>
</reference>
<dbReference type="Proteomes" id="UP001165427">
    <property type="component" value="Unassembled WGS sequence"/>
</dbReference>
<protein>
    <submittedName>
        <fullName evidence="3">Histidine phosphatase family protein</fullName>
    </submittedName>
</protein>
<proteinExistence type="predicted"/>
<dbReference type="Gene3D" id="3.40.50.1240">
    <property type="entry name" value="Phosphoglycerate mutase-like"/>
    <property type="match status" value="1"/>
</dbReference>
<keyword evidence="4" id="KW-1185">Reference proteome</keyword>
<sequence>MTADAANGPTVRTLYLLRHCAPVQASGGKRYLGQADPPLSPEGIQQAHRWRYWFRTIALSAVYCSDLQRARHTAAIVFADHPLSIHPLGALREVHLGEWEGLPFAEVRQRDPIAYAERGRDPAAHRPPGGESFQDLRERVVPTFTRIVAETRGDIALVGHAGVLRVLLCHLLGLPLAHLFRIGQDPGGLSVVLARADSYRVQSVNIPPPCLDSGHRLVQN</sequence>
<dbReference type="InterPro" id="IPR013078">
    <property type="entry name" value="His_Pase_superF_clade-1"/>
</dbReference>
<dbReference type="AlphaFoldDB" id="A0AA41QYM6"/>
<accession>A0AA41QYM6</accession>
<feature type="active site" description="Proton donor/acceptor" evidence="1">
    <location>
        <position position="93"/>
    </location>
</feature>
<dbReference type="SMART" id="SM00855">
    <property type="entry name" value="PGAM"/>
    <property type="match status" value="1"/>
</dbReference>
<gene>
    <name evidence="3" type="ORF">MRX98_02480</name>
</gene>
<dbReference type="SUPFAM" id="SSF53254">
    <property type="entry name" value="Phosphoglycerate mutase-like"/>
    <property type="match status" value="1"/>
</dbReference>
<organism evidence="3 4">
    <name type="scientific">Desulfatitalea alkaliphila</name>
    <dbReference type="NCBI Taxonomy" id="2929485"/>
    <lineage>
        <taxon>Bacteria</taxon>
        <taxon>Pseudomonadati</taxon>
        <taxon>Thermodesulfobacteriota</taxon>
        <taxon>Desulfobacteria</taxon>
        <taxon>Desulfobacterales</taxon>
        <taxon>Desulfosarcinaceae</taxon>
        <taxon>Desulfatitalea</taxon>
    </lineage>
</organism>
<evidence type="ECO:0000256" key="2">
    <source>
        <dbReference type="PIRSR" id="PIRSR613078-2"/>
    </source>
</evidence>
<name>A0AA41QYM6_9BACT</name>
<dbReference type="PANTHER" id="PTHR48100:SF1">
    <property type="entry name" value="HISTIDINE PHOSPHATASE FAMILY PROTEIN-RELATED"/>
    <property type="match status" value="1"/>
</dbReference>
<dbReference type="PANTHER" id="PTHR48100">
    <property type="entry name" value="BROAD-SPECIFICITY PHOSPHATASE YOR283W-RELATED"/>
    <property type="match status" value="1"/>
</dbReference>
<dbReference type="CDD" id="cd07067">
    <property type="entry name" value="HP_PGM_like"/>
    <property type="match status" value="1"/>
</dbReference>
<dbReference type="GO" id="GO:0016791">
    <property type="term" value="F:phosphatase activity"/>
    <property type="evidence" value="ECO:0007669"/>
    <property type="project" value="TreeGrafter"/>
</dbReference>
<feature type="binding site" evidence="2">
    <location>
        <position position="69"/>
    </location>
    <ligand>
        <name>substrate</name>
    </ligand>
</feature>
<evidence type="ECO:0000313" key="4">
    <source>
        <dbReference type="Proteomes" id="UP001165427"/>
    </source>
</evidence>
<dbReference type="GO" id="GO:0005737">
    <property type="term" value="C:cytoplasm"/>
    <property type="evidence" value="ECO:0007669"/>
    <property type="project" value="TreeGrafter"/>
</dbReference>
<dbReference type="RefSeq" id="WP_246902736.1">
    <property type="nucleotide sequence ID" value="NZ_JALJRB010000002.1"/>
</dbReference>
<dbReference type="Pfam" id="PF00300">
    <property type="entry name" value="His_Phos_1"/>
    <property type="match status" value="1"/>
</dbReference>